<dbReference type="InterPro" id="IPR005358">
    <property type="entry name" value="Puta_zinc/iron-chelating_dom"/>
</dbReference>
<accession>A0A2N6K235</accession>
<dbReference type="AlphaFoldDB" id="A0A2N6K235"/>
<proteinExistence type="predicted"/>
<sequence>MATWQCVKQCGACCHLDPQYRPDLHEYLTPEELELYLSMVGDGGWCINYDNDSRKCRIYSDRPRFCRVEPEIFKDMYSIDSEDLNDFAIECCQQQIEGVYGDRSLEMLRFNQTVGYIVTGSKASQKAANTQS</sequence>
<dbReference type="RefSeq" id="WP_016864882.1">
    <property type="nucleotide sequence ID" value="NZ_CAWNVR010000407.1"/>
</dbReference>
<protein>
    <submittedName>
        <fullName evidence="1">YkgJ family cysteine cluster protein</fullName>
    </submittedName>
</protein>
<organism evidence="1 2">
    <name type="scientific">Fischerella muscicola CCMEE 5323</name>
    <dbReference type="NCBI Taxonomy" id="2019572"/>
    <lineage>
        <taxon>Bacteria</taxon>
        <taxon>Bacillati</taxon>
        <taxon>Cyanobacteriota</taxon>
        <taxon>Cyanophyceae</taxon>
        <taxon>Nostocales</taxon>
        <taxon>Hapalosiphonaceae</taxon>
        <taxon>Fischerella</taxon>
    </lineage>
</organism>
<dbReference type="Proteomes" id="UP000235036">
    <property type="component" value="Unassembled WGS sequence"/>
</dbReference>
<dbReference type="PANTHER" id="PTHR36791:SF2">
    <property type="entry name" value="OS03G0363400 PROTEIN"/>
    <property type="match status" value="1"/>
</dbReference>
<dbReference type="PANTHER" id="PTHR36791">
    <property type="entry name" value="OS03G0363400 PROTEIN"/>
    <property type="match status" value="1"/>
</dbReference>
<reference evidence="1 2" key="1">
    <citation type="submission" date="2017-08" db="EMBL/GenBank/DDBJ databases">
        <title>Genomes of Fischerella (Mastigocladus) sp. strains.</title>
        <authorList>
            <person name="Miller S.R."/>
        </authorList>
    </citation>
    <scope>NUCLEOTIDE SEQUENCE [LARGE SCALE GENOMIC DNA]</scope>
    <source>
        <strain evidence="1 2">CCMEE 5323</strain>
    </source>
</reference>
<evidence type="ECO:0000313" key="1">
    <source>
        <dbReference type="EMBL" id="PLZ88990.1"/>
    </source>
</evidence>
<dbReference type="Pfam" id="PF03692">
    <property type="entry name" value="CxxCxxCC"/>
    <property type="match status" value="1"/>
</dbReference>
<dbReference type="EMBL" id="NRQW01000307">
    <property type="protein sequence ID" value="PLZ88990.1"/>
    <property type="molecule type" value="Genomic_DNA"/>
</dbReference>
<comment type="caution">
    <text evidence="1">The sequence shown here is derived from an EMBL/GenBank/DDBJ whole genome shotgun (WGS) entry which is preliminary data.</text>
</comment>
<evidence type="ECO:0000313" key="2">
    <source>
        <dbReference type="Proteomes" id="UP000235036"/>
    </source>
</evidence>
<gene>
    <name evidence="1" type="ORF">CEN44_14150</name>
</gene>
<name>A0A2N6K235_FISMU</name>
<keyword evidence="2" id="KW-1185">Reference proteome</keyword>